<dbReference type="Pfam" id="PF00581">
    <property type="entry name" value="Rhodanese"/>
    <property type="match status" value="1"/>
</dbReference>
<dbReference type="OrthoDB" id="9800872at2"/>
<keyword evidence="1" id="KW-1133">Transmembrane helix</keyword>
<reference evidence="3 4" key="1">
    <citation type="submission" date="2018-09" db="EMBL/GenBank/DDBJ databases">
        <title>Complete genome sequence of Euzebya sp. DY32-46 isolated from seawater of Pacific Ocean.</title>
        <authorList>
            <person name="Xu L."/>
            <person name="Wu Y.-H."/>
            <person name="Xu X.-W."/>
        </authorList>
    </citation>
    <scope>NUCLEOTIDE SEQUENCE [LARGE SCALE GENOMIC DNA]</scope>
    <source>
        <strain evidence="3 4">DY32-46</strain>
    </source>
</reference>
<evidence type="ECO:0000256" key="1">
    <source>
        <dbReference type="SAM" id="Phobius"/>
    </source>
</evidence>
<organism evidence="3 4">
    <name type="scientific">Euzebya pacifica</name>
    <dbReference type="NCBI Taxonomy" id="1608957"/>
    <lineage>
        <taxon>Bacteria</taxon>
        <taxon>Bacillati</taxon>
        <taxon>Actinomycetota</taxon>
        <taxon>Nitriliruptoria</taxon>
        <taxon>Euzebyales</taxon>
    </lineage>
</organism>
<dbReference type="InterPro" id="IPR001763">
    <property type="entry name" value="Rhodanese-like_dom"/>
</dbReference>
<dbReference type="Proteomes" id="UP000264006">
    <property type="component" value="Chromosome"/>
</dbReference>
<dbReference type="RefSeq" id="WP_114593795.1">
    <property type="nucleotide sequence ID" value="NZ_CP031165.1"/>
</dbReference>
<keyword evidence="4" id="KW-1185">Reference proteome</keyword>
<dbReference type="SUPFAM" id="SSF52821">
    <property type="entry name" value="Rhodanese/Cell cycle control phosphatase"/>
    <property type="match status" value="1"/>
</dbReference>
<dbReference type="EMBL" id="CP031165">
    <property type="protein sequence ID" value="AXV09650.1"/>
    <property type="molecule type" value="Genomic_DNA"/>
</dbReference>
<feature type="transmembrane region" description="Helical" evidence="1">
    <location>
        <begin position="132"/>
        <end position="150"/>
    </location>
</feature>
<dbReference type="AlphaFoldDB" id="A0A346Y5A3"/>
<dbReference type="InterPro" id="IPR036873">
    <property type="entry name" value="Rhodanese-like_dom_sf"/>
</dbReference>
<dbReference type="SMART" id="SM00450">
    <property type="entry name" value="RHOD"/>
    <property type="match status" value="1"/>
</dbReference>
<dbReference type="PANTHER" id="PTHR44086">
    <property type="entry name" value="THIOSULFATE SULFURTRANSFERASE RDL2, MITOCHONDRIAL-RELATED"/>
    <property type="match status" value="1"/>
</dbReference>
<dbReference type="GO" id="GO:0004792">
    <property type="term" value="F:thiosulfate-cyanide sulfurtransferase activity"/>
    <property type="evidence" value="ECO:0007669"/>
    <property type="project" value="TreeGrafter"/>
</dbReference>
<keyword evidence="1" id="KW-0472">Membrane</keyword>
<evidence type="ECO:0000259" key="2">
    <source>
        <dbReference type="PROSITE" id="PS50206"/>
    </source>
</evidence>
<dbReference type="Gene3D" id="6.10.140.1340">
    <property type="match status" value="1"/>
</dbReference>
<dbReference type="Pfam" id="PF11127">
    <property type="entry name" value="YgaP-like_TM"/>
    <property type="match status" value="1"/>
</dbReference>
<proteinExistence type="predicted"/>
<keyword evidence="1" id="KW-0812">Transmembrane</keyword>
<feature type="transmembrane region" description="Helical" evidence="1">
    <location>
        <begin position="156"/>
        <end position="180"/>
    </location>
</feature>
<gene>
    <name evidence="3" type="ORF">DVS28_a4993</name>
</gene>
<evidence type="ECO:0000313" key="3">
    <source>
        <dbReference type="EMBL" id="AXV09650.1"/>
    </source>
</evidence>
<dbReference type="CDD" id="cd00158">
    <property type="entry name" value="RHOD"/>
    <property type="match status" value="1"/>
</dbReference>
<sequence length="205" mass="21191">MSSLKSTTPPDATEGGLVSAATLATQLANNPDNLVVDVRTPGEFASGHIRSAINLPLDQVDAHLRRIVTDAGGRLVLVCQSGGRATQAYDKLTAAGLDDVEVLDGGMNAWIAAGAETDVSGDPDQWTMERQVRLVAGGIVATSVAASTIWSPAKYLAGAVGAGLTYAALSNACAMGMLLARLPYNRAPETDIDEALARLTGSSRR</sequence>
<feature type="domain" description="Rhodanese" evidence="2">
    <location>
        <begin position="29"/>
        <end position="119"/>
    </location>
</feature>
<accession>A0A346Y5A3</accession>
<dbReference type="KEGG" id="euz:DVS28_a4993"/>
<dbReference type="PANTHER" id="PTHR44086:SF10">
    <property type="entry name" value="THIOSULFATE SULFURTRANSFERASE_RHODANESE-LIKE DOMAIN-CONTAINING PROTEIN 3"/>
    <property type="match status" value="1"/>
</dbReference>
<dbReference type="InterPro" id="IPR021309">
    <property type="entry name" value="YgaP-like_TM"/>
</dbReference>
<protein>
    <submittedName>
        <fullName evidence="3">Rhodanese-like</fullName>
    </submittedName>
</protein>
<dbReference type="PROSITE" id="PS50206">
    <property type="entry name" value="RHODANESE_3"/>
    <property type="match status" value="1"/>
</dbReference>
<name>A0A346Y5A3_9ACTN</name>
<dbReference type="Gene3D" id="3.40.250.10">
    <property type="entry name" value="Rhodanese-like domain"/>
    <property type="match status" value="1"/>
</dbReference>
<evidence type="ECO:0000313" key="4">
    <source>
        <dbReference type="Proteomes" id="UP000264006"/>
    </source>
</evidence>